<evidence type="ECO:0000259" key="1">
    <source>
        <dbReference type="Pfam" id="PF01642"/>
    </source>
</evidence>
<dbReference type="OrthoDB" id="9762378at2"/>
<protein>
    <submittedName>
        <fullName evidence="2">Methylmalonyl-CoA mutase</fullName>
        <ecNumber evidence="2">5.4.99.2</ecNumber>
    </submittedName>
</protein>
<dbReference type="GO" id="GO:0004494">
    <property type="term" value="F:methylmalonyl-CoA mutase activity"/>
    <property type="evidence" value="ECO:0007669"/>
    <property type="project" value="UniProtKB-EC"/>
</dbReference>
<dbReference type="GO" id="GO:0031419">
    <property type="term" value="F:cobalamin binding"/>
    <property type="evidence" value="ECO:0007669"/>
    <property type="project" value="InterPro"/>
</dbReference>
<proteinExistence type="predicted"/>
<reference evidence="3" key="1">
    <citation type="journal article" date="2011" name="J. Bacteriol.">
        <title>Genome sequences of eight morphologically diverse alphaproteobacteria.</title>
        <authorList>
            <consortium name="US DOE Joint Genome Institute"/>
            <person name="Brown P.J."/>
            <person name="Kysela D.T."/>
            <person name="Buechlein A."/>
            <person name="Hemmerich C."/>
            <person name="Brun Y.V."/>
        </authorList>
    </citation>
    <scope>NUCLEOTIDE SEQUENCE [LARGE SCALE GENOMIC DNA]</scope>
    <source>
        <strain evidence="3">ATCC 51888 / DSM 1869 / NCIB 11706 / TK 0415</strain>
    </source>
</reference>
<dbReference type="RefSeq" id="WP_013216509.1">
    <property type="nucleotide sequence ID" value="NC_014313.1"/>
</dbReference>
<evidence type="ECO:0000313" key="2">
    <source>
        <dbReference type="EMBL" id="ADJ24350.1"/>
    </source>
</evidence>
<dbReference type="PANTHER" id="PTHR48101:SF4">
    <property type="entry name" value="METHYLMALONYL-COA MUTASE, MITOCHONDRIAL"/>
    <property type="match status" value="1"/>
</dbReference>
<sequence length="626" mass="64890">MSRSPSETNETHLAEGFPAAKVEQWRALVDKALKGADFEKRLVRRTADGLKIDPLYTRADALASAAEALPGQAPFTRGTKAVSGGWDIRTFHIESDPKAANTAILEDLAGGVTSIGLQVGFGNGLAATKEALGAALDGVLLDVCPIVLVAGDAFFDAALALTGVWDARGVKAAERQGSFGADPIGTLAMTGRLSESLDTSLARAVALMKITAASPRVQAMTADGVVAHVAGASEAQELAVMLSTLVAYLRAAEKGGLTPAEALPKINVSLAADIDEFSTIAKLRAARRLIWRVADACGAGDAAASVTINCPTSYRMMAKRDPWTNILRTTIACTGAALGGADAIVVLPFTFALGKPDAFARRVARNIQIVCQEESHLGRVTDPAGGSWYVENLTEDMAKKAWAIFQDIEGRGGMAAALTSGYIQDIIAKTADARAKDIATLRQELTGVSAFPLLGDDGVHAEAWPAVAAQSNKAAVEVKPLKPHRLGEAFEALRDAADAHGGFKVFAASLGEIADHNIRTTWIKNYLAAGGITALISDGYKTPEDAAAAFKASGATAACICSSDAVNAALAQPTAEALKKAGAKLVLMAGRPGDAEAALKAAGVDQFLFAGADAVATLKGLQEHLR</sequence>
<dbReference type="Proteomes" id="UP000002033">
    <property type="component" value="Chromosome"/>
</dbReference>
<accession>D8JSQ6</accession>
<dbReference type="Pfam" id="PF01642">
    <property type="entry name" value="MM_CoA_mutase"/>
    <property type="match status" value="1"/>
</dbReference>
<name>D8JSQ6_HYPDA</name>
<dbReference type="InterPro" id="IPR016176">
    <property type="entry name" value="Cbl-dep_enz_cat"/>
</dbReference>
<dbReference type="KEGG" id="hdn:Hden_2554"/>
<dbReference type="EMBL" id="CP002083">
    <property type="protein sequence ID" value="ADJ24350.1"/>
    <property type="molecule type" value="Genomic_DNA"/>
</dbReference>
<keyword evidence="3" id="KW-1185">Reference proteome</keyword>
<dbReference type="Gene3D" id="3.40.50.280">
    <property type="entry name" value="Cobalamin-binding domain"/>
    <property type="match status" value="1"/>
</dbReference>
<organism evidence="2 3">
    <name type="scientific">Hyphomicrobium denitrificans (strain ATCC 51888 / DSM 1869 / NCIMB 11706 / TK 0415)</name>
    <dbReference type="NCBI Taxonomy" id="582899"/>
    <lineage>
        <taxon>Bacteria</taxon>
        <taxon>Pseudomonadati</taxon>
        <taxon>Pseudomonadota</taxon>
        <taxon>Alphaproteobacteria</taxon>
        <taxon>Hyphomicrobiales</taxon>
        <taxon>Hyphomicrobiaceae</taxon>
        <taxon>Hyphomicrobium</taxon>
    </lineage>
</organism>
<dbReference type="eggNOG" id="COG1884">
    <property type="taxonomic scope" value="Bacteria"/>
</dbReference>
<dbReference type="EC" id="5.4.99.2" evidence="2"/>
<dbReference type="PANTHER" id="PTHR48101">
    <property type="entry name" value="METHYLMALONYL-COA MUTASE, MITOCHONDRIAL-RELATED"/>
    <property type="match status" value="1"/>
</dbReference>
<feature type="domain" description="Methylmalonyl-CoA mutase alpha/beta chain catalytic" evidence="1">
    <location>
        <begin position="46"/>
        <end position="454"/>
    </location>
</feature>
<gene>
    <name evidence="2" type="ordered locus">Hden_2554</name>
</gene>
<dbReference type="CDD" id="cd03677">
    <property type="entry name" value="MM_CoA_mutase_beta"/>
    <property type="match status" value="1"/>
</dbReference>
<dbReference type="HOGENOM" id="CLU_009523_6_0_5"/>
<dbReference type="Gene3D" id="3.20.20.240">
    <property type="entry name" value="Methylmalonyl-CoA mutase"/>
    <property type="match status" value="1"/>
</dbReference>
<dbReference type="InterPro" id="IPR006099">
    <property type="entry name" value="MeMalonylCoA_mutase_a/b_cat"/>
</dbReference>
<evidence type="ECO:0000313" key="3">
    <source>
        <dbReference type="Proteomes" id="UP000002033"/>
    </source>
</evidence>
<keyword evidence="2" id="KW-0413">Isomerase</keyword>
<dbReference type="AlphaFoldDB" id="D8JSQ6"/>
<dbReference type="STRING" id="582899.Hden_2554"/>
<dbReference type="SUPFAM" id="SSF51703">
    <property type="entry name" value="Cobalamin (vitamin B12)-dependent enzymes"/>
    <property type="match status" value="1"/>
</dbReference>